<evidence type="ECO:0000313" key="4">
    <source>
        <dbReference type="Proteomes" id="UP000736672"/>
    </source>
</evidence>
<name>A0A9P9GZB1_FUSSL</name>
<dbReference type="Proteomes" id="UP000736672">
    <property type="component" value="Unassembled WGS sequence"/>
</dbReference>
<dbReference type="SUPFAM" id="SSF56112">
    <property type="entry name" value="Protein kinase-like (PK-like)"/>
    <property type="match status" value="1"/>
</dbReference>
<evidence type="ECO:0000259" key="2">
    <source>
        <dbReference type="Pfam" id="PF00069"/>
    </source>
</evidence>
<gene>
    <name evidence="3" type="ORF">B0J15DRAFT_468322</name>
</gene>
<dbReference type="Gene3D" id="1.10.510.10">
    <property type="entry name" value="Transferase(Phosphotransferase) domain 1"/>
    <property type="match status" value="1"/>
</dbReference>
<organism evidence="3 4">
    <name type="scientific">Fusarium solani</name>
    <name type="common">Filamentous fungus</name>
    <dbReference type="NCBI Taxonomy" id="169388"/>
    <lineage>
        <taxon>Eukaryota</taxon>
        <taxon>Fungi</taxon>
        <taxon>Dikarya</taxon>
        <taxon>Ascomycota</taxon>
        <taxon>Pezizomycotina</taxon>
        <taxon>Sordariomycetes</taxon>
        <taxon>Hypocreomycetidae</taxon>
        <taxon>Hypocreales</taxon>
        <taxon>Nectriaceae</taxon>
        <taxon>Fusarium</taxon>
        <taxon>Fusarium solani species complex</taxon>
    </lineage>
</organism>
<protein>
    <recommendedName>
        <fullName evidence="2">Protein kinase domain-containing protein</fullName>
    </recommendedName>
</protein>
<accession>A0A9P9GZB1</accession>
<dbReference type="GO" id="GO:0005524">
    <property type="term" value="F:ATP binding"/>
    <property type="evidence" value="ECO:0007669"/>
    <property type="project" value="InterPro"/>
</dbReference>
<dbReference type="InterPro" id="IPR000719">
    <property type="entry name" value="Prot_kinase_dom"/>
</dbReference>
<dbReference type="InterPro" id="IPR011009">
    <property type="entry name" value="Kinase-like_dom_sf"/>
</dbReference>
<dbReference type="GO" id="GO:0004672">
    <property type="term" value="F:protein kinase activity"/>
    <property type="evidence" value="ECO:0007669"/>
    <property type="project" value="InterPro"/>
</dbReference>
<evidence type="ECO:0000256" key="1">
    <source>
        <dbReference type="SAM" id="MobiDB-lite"/>
    </source>
</evidence>
<keyword evidence="4" id="KW-1185">Reference proteome</keyword>
<sequence length="267" mass="29942">MSKRLTQLDFSSILPSPVTAATNRTPRDTSSASAVSTPRLSPILEVDNGGVPPPDLPIYVHEPLNDRYPEAYTVHMGSNKVKVVSVKRNDARGDRDGGFLREFRGSGAIDDVKAVQRISNSSFLEVLETWGTNESFYVVFKFMPLCLVDVSAASSLSENEIPVIFNQVLDGLSYLVKEGLTHDRLICSNVLINYEGEVKICRKFRLLILEFLNVYDEQKNTTQDVAQNPFWSAMPQLMDFVEYTEITVKQVLKRQLPDASCLKMLSE</sequence>
<dbReference type="Pfam" id="PF00069">
    <property type="entry name" value="Pkinase"/>
    <property type="match status" value="1"/>
</dbReference>
<reference evidence="3" key="1">
    <citation type="journal article" date="2021" name="Nat. Commun.">
        <title>Genetic determinants of endophytism in the Arabidopsis root mycobiome.</title>
        <authorList>
            <person name="Mesny F."/>
            <person name="Miyauchi S."/>
            <person name="Thiergart T."/>
            <person name="Pickel B."/>
            <person name="Atanasova L."/>
            <person name="Karlsson M."/>
            <person name="Huettel B."/>
            <person name="Barry K.W."/>
            <person name="Haridas S."/>
            <person name="Chen C."/>
            <person name="Bauer D."/>
            <person name="Andreopoulos W."/>
            <person name="Pangilinan J."/>
            <person name="LaButti K."/>
            <person name="Riley R."/>
            <person name="Lipzen A."/>
            <person name="Clum A."/>
            <person name="Drula E."/>
            <person name="Henrissat B."/>
            <person name="Kohler A."/>
            <person name="Grigoriev I.V."/>
            <person name="Martin F.M."/>
            <person name="Hacquard S."/>
        </authorList>
    </citation>
    <scope>NUCLEOTIDE SEQUENCE</scope>
    <source>
        <strain evidence="3">FSSC 5 MPI-SDFR-AT-0091</strain>
    </source>
</reference>
<dbReference type="EMBL" id="JAGTJS010000014">
    <property type="protein sequence ID" value="KAH7248313.1"/>
    <property type="molecule type" value="Genomic_DNA"/>
</dbReference>
<proteinExistence type="predicted"/>
<comment type="caution">
    <text evidence="3">The sequence shown here is derived from an EMBL/GenBank/DDBJ whole genome shotgun (WGS) entry which is preliminary data.</text>
</comment>
<feature type="domain" description="Protein kinase" evidence="2">
    <location>
        <begin position="106"/>
        <end position="201"/>
    </location>
</feature>
<feature type="region of interest" description="Disordered" evidence="1">
    <location>
        <begin position="17"/>
        <end position="39"/>
    </location>
</feature>
<evidence type="ECO:0000313" key="3">
    <source>
        <dbReference type="EMBL" id="KAH7248313.1"/>
    </source>
</evidence>
<dbReference type="AlphaFoldDB" id="A0A9P9GZB1"/>
<dbReference type="OrthoDB" id="4226417at2759"/>